<evidence type="ECO:0008006" key="3">
    <source>
        <dbReference type="Google" id="ProtNLM"/>
    </source>
</evidence>
<accession>A0A940Y104</accession>
<reference evidence="1 2" key="1">
    <citation type="submission" date="2021-04" db="EMBL/GenBank/DDBJ databases">
        <authorList>
            <person name="Tang X."/>
            <person name="Zhou X."/>
            <person name="Chen X."/>
            <person name="Cernava T."/>
            <person name="Zhang C."/>
        </authorList>
    </citation>
    <scope>NUCLEOTIDE SEQUENCE [LARGE SCALE GENOMIC DNA]</scope>
    <source>
        <strain evidence="1 2">BH-SS-21</strain>
    </source>
</reference>
<keyword evidence="2" id="KW-1185">Reference proteome</keyword>
<dbReference type="Gene3D" id="3.40.50.150">
    <property type="entry name" value="Vaccinia Virus protein VP39"/>
    <property type="match status" value="1"/>
</dbReference>
<protein>
    <recommendedName>
        <fullName evidence="3">Methyltransferase</fullName>
    </recommendedName>
</protein>
<gene>
    <name evidence="1" type="ORF">J8N05_19370</name>
</gene>
<dbReference type="InterPro" id="IPR029063">
    <property type="entry name" value="SAM-dependent_MTases_sf"/>
</dbReference>
<dbReference type="SUPFAM" id="SSF53335">
    <property type="entry name" value="S-adenosyl-L-methionine-dependent methyltransferases"/>
    <property type="match status" value="1"/>
</dbReference>
<comment type="caution">
    <text evidence="1">The sequence shown here is derived from an EMBL/GenBank/DDBJ whole genome shotgun (WGS) entry which is preliminary data.</text>
</comment>
<evidence type="ECO:0000313" key="1">
    <source>
        <dbReference type="EMBL" id="MBQ0850350.1"/>
    </source>
</evidence>
<evidence type="ECO:0000313" key="2">
    <source>
        <dbReference type="Proteomes" id="UP000677413"/>
    </source>
</evidence>
<dbReference type="Proteomes" id="UP000677413">
    <property type="component" value="Unassembled WGS sequence"/>
</dbReference>
<proteinExistence type="predicted"/>
<name>A0A940Y104_9ACTN</name>
<organism evidence="1 2">
    <name type="scientific">Streptomyces liliiviolaceus</name>
    <dbReference type="NCBI Taxonomy" id="2823109"/>
    <lineage>
        <taxon>Bacteria</taxon>
        <taxon>Bacillati</taxon>
        <taxon>Actinomycetota</taxon>
        <taxon>Actinomycetes</taxon>
        <taxon>Kitasatosporales</taxon>
        <taxon>Streptomycetaceae</taxon>
        <taxon>Streptomyces</taxon>
    </lineage>
</organism>
<sequence length="153" mass="17034">MTPTSTVADWEPLWAGGRRDRRLDGRENRLMDESLGPSRGRPALDIGCGDGALARRLHHELREEAGLDDVQVLGTLLDRVGDVARLMASVLITRWPGIPQQREGTLGSWRFWSFSALSQPLFVPSAQCLTVWNPVLPLDHPRALFQPYASPGR</sequence>
<dbReference type="RefSeq" id="WP_210884464.1">
    <property type="nucleotide sequence ID" value="NZ_JAGPYQ010000001.1"/>
</dbReference>
<dbReference type="EMBL" id="JAGPYQ010000001">
    <property type="protein sequence ID" value="MBQ0850350.1"/>
    <property type="molecule type" value="Genomic_DNA"/>
</dbReference>
<dbReference type="AlphaFoldDB" id="A0A940Y104"/>